<keyword evidence="3" id="KW-1185">Reference proteome</keyword>
<dbReference type="EMBL" id="JBEZFP010000229">
    <property type="protein sequence ID" value="MEU8140039.1"/>
    <property type="molecule type" value="Genomic_DNA"/>
</dbReference>
<gene>
    <name evidence="2" type="ORF">AB0C36_41925</name>
</gene>
<accession>A0ABV3DWB1</accession>
<protein>
    <submittedName>
        <fullName evidence="2">DUF397 domain-containing protein</fullName>
    </submittedName>
</protein>
<dbReference type="RefSeq" id="WP_358364772.1">
    <property type="nucleotide sequence ID" value="NZ_JBEZFP010000229.1"/>
</dbReference>
<evidence type="ECO:0000313" key="2">
    <source>
        <dbReference type="EMBL" id="MEU8140039.1"/>
    </source>
</evidence>
<reference evidence="2 3" key="1">
    <citation type="submission" date="2024-06" db="EMBL/GenBank/DDBJ databases">
        <title>The Natural Products Discovery Center: Release of the First 8490 Sequenced Strains for Exploring Actinobacteria Biosynthetic Diversity.</title>
        <authorList>
            <person name="Kalkreuter E."/>
            <person name="Kautsar S.A."/>
            <person name="Yang D."/>
            <person name="Bader C.D."/>
            <person name="Teijaro C.N."/>
            <person name="Fluegel L."/>
            <person name="Davis C.M."/>
            <person name="Simpson J.R."/>
            <person name="Lauterbach L."/>
            <person name="Steele A.D."/>
            <person name="Gui C."/>
            <person name="Meng S."/>
            <person name="Li G."/>
            <person name="Viehrig K."/>
            <person name="Ye F."/>
            <person name="Su P."/>
            <person name="Kiefer A.F."/>
            <person name="Nichols A."/>
            <person name="Cepeda A.J."/>
            <person name="Yan W."/>
            <person name="Fan B."/>
            <person name="Jiang Y."/>
            <person name="Adhikari A."/>
            <person name="Zheng C.-J."/>
            <person name="Schuster L."/>
            <person name="Cowan T.M."/>
            <person name="Smanski M.J."/>
            <person name="Chevrette M.G."/>
            <person name="De Carvalho L.P.S."/>
            <person name="Shen B."/>
        </authorList>
    </citation>
    <scope>NUCLEOTIDE SEQUENCE [LARGE SCALE GENOMIC DNA]</scope>
    <source>
        <strain evidence="2 3">NPDC048946</strain>
    </source>
</reference>
<dbReference type="Pfam" id="PF04149">
    <property type="entry name" value="DUF397"/>
    <property type="match status" value="1"/>
</dbReference>
<name>A0ABV3DWB1_9ACTN</name>
<proteinExistence type="predicted"/>
<evidence type="ECO:0000259" key="1">
    <source>
        <dbReference type="Pfam" id="PF04149"/>
    </source>
</evidence>
<sequence>MTQHATGPLWRTSSYSGNQGGECVEVAALSPAVGVRDSKERSRGVVSVCASSWASMTAALRSTVG</sequence>
<dbReference type="InterPro" id="IPR007278">
    <property type="entry name" value="DUF397"/>
</dbReference>
<organism evidence="2 3">
    <name type="scientific">Streptodolium elevatio</name>
    <dbReference type="NCBI Taxonomy" id="3157996"/>
    <lineage>
        <taxon>Bacteria</taxon>
        <taxon>Bacillati</taxon>
        <taxon>Actinomycetota</taxon>
        <taxon>Actinomycetes</taxon>
        <taxon>Kitasatosporales</taxon>
        <taxon>Streptomycetaceae</taxon>
        <taxon>Streptodolium</taxon>
    </lineage>
</organism>
<comment type="caution">
    <text evidence="2">The sequence shown here is derived from an EMBL/GenBank/DDBJ whole genome shotgun (WGS) entry which is preliminary data.</text>
</comment>
<evidence type="ECO:0000313" key="3">
    <source>
        <dbReference type="Proteomes" id="UP001551482"/>
    </source>
</evidence>
<dbReference type="Proteomes" id="UP001551482">
    <property type="component" value="Unassembled WGS sequence"/>
</dbReference>
<feature type="domain" description="DUF397" evidence="1">
    <location>
        <begin position="10"/>
        <end position="61"/>
    </location>
</feature>